<keyword evidence="2" id="KW-1185">Reference proteome</keyword>
<protein>
    <submittedName>
        <fullName evidence="1">Uncharacterized protein</fullName>
    </submittedName>
</protein>
<dbReference type="Proteomes" id="UP000184471">
    <property type="component" value="Unassembled WGS sequence"/>
</dbReference>
<reference evidence="1 2" key="1">
    <citation type="submission" date="2016-11" db="EMBL/GenBank/DDBJ databases">
        <authorList>
            <person name="Jaros S."/>
            <person name="Januszkiewicz K."/>
            <person name="Wedrychowicz H."/>
        </authorList>
    </citation>
    <scope>NUCLEOTIDE SEQUENCE [LARGE SCALE GENOMIC DNA]</scope>
    <source>
        <strain evidence="1 2">DSM 45408</strain>
    </source>
</reference>
<gene>
    <name evidence="1" type="ORF">SAMN05444351_2888</name>
</gene>
<organism evidence="1 2">
    <name type="scientific">Geodermatophilus nigrescens</name>
    <dbReference type="NCBI Taxonomy" id="1070870"/>
    <lineage>
        <taxon>Bacteria</taxon>
        <taxon>Bacillati</taxon>
        <taxon>Actinomycetota</taxon>
        <taxon>Actinomycetes</taxon>
        <taxon>Geodermatophilales</taxon>
        <taxon>Geodermatophilaceae</taxon>
        <taxon>Geodermatophilus</taxon>
    </lineage>
</organism>
<evidence type="ECO:0000313" key="1">
    <source>
        <dbReference type="EMBL" id="SHG67251.1"/>
    </source>
</evidence>
<proteinExistence type="predicted"/>
<evidence type="ECO:0000313" key="2">
    <source>
        <dbReference type="Proteomes" id="UP000184471"/>
    </source>
</evidence>
<dbReference type="AlphaFoldDB" id="A0A1M5LQB8"/>
<sequence>MRVDRADERYSAALEPRPGGRVRHWARVAGAFAAGLAQGLVPEPTVHDVVVRRRDDGTEVLRVPSEDGTAHVLTAVRAEMAAVGPEEFLARWSVRAG</sequence>
<name>A0A1M5LQB8_9ACTN</name>
<dbReference type="EMBL" id="FQVX01000003">
    <property type="protein sequence ID" value="SHG67251.1"/>
    <property type="molecule type" value="Genomic_DNA"/>
</dbReference>
<accession>A0A1M5LQB8</accession>